<evidence type="ECO:0000313" key="3">
    <source>
        <dbReference type="EMBL" id="CAG5115003.1"/>
    </source>
</evidence>
<feature type="non-terminal residue" evidence="3">
    <location>
        <position position="1"/>
    </location>
</feature>
<feature type="coiled-coil region" evidence="2">
    <location>
        <begin position="1"/>
        <end position="77"/>
    </location>
</feature>
<dbReference type="OrthoDB" id="128924at2759"/>
<comment type="caution">
    <text evidence="3">The sequence shown here is derived from an EMBL/GenBank/DDBJ whole genome shotgun (WGS) entry which is preliminary data.</text>
</comment>
<dbReference type="Proteomes" id="UP000678393">
    <property type="component" value="Unassembled WGS sequence"/>
</dbReference>
<dbReference type="Pfam" id="PF00261">
    <property type="entry name" value="Tropomyosin"/>
    <property type="match status" value="1"/>
</dbReference>
<evidence type="ECO:0008006" key="5">
    <source>
        <dbReference type="Google" id="ProtNLM"/>
    </source>
</evidence>
<dbReference type="EMBL" id="CAJHNH020000065">
    <property type="protein sequence ID" value="CAG5115003.1"/>
    <property type="molecule type" value="Genomic_DNA"/>
</dbReference>
<gene>
    <name evidence="3" type="ORF">CUNI_LOCUS561</name>
</gene>
<dbReference type="SUPFAM" id="SSF57997">
    <property type="entry name" value="Tropomyosin"/>
    <property type="match status" value="1"/>
</dbReference>
<evidence type="ECO:0000313" key="4">
    <source>
        <dbReference type="Proteomes" id="UP000678393"/>
    </source>
</evidence>
<name>A0A8S3YCQ3_9EUPU</name>
<proteinExistence type="predicted"/>
<dbReference type="FunFam" id="1.20.5.340:FF:000001">
    <property type="entry name" value="Tropomyosin alpha-1 chain isoform 2"/>
    <property type="match status" value="1"/>
</dbReference>
<dbReference type="InterPro" id="IPR000533">
    <property type="entry name" value="Tropomyosin"/>
</dbReference>
<reference evidence="3" key="1">
    <citation type="submission" date="2021-04" db="EMBL/GenBank/DDBJ databases">
        <authorList>
            <consortium name="Molecular Ecology Group"/>
        </authorList>
    </citation>
    <scope>NUCLEOTIDE SEQUENCE</scope>
</reference>
<evidence type="ECO:0000256" key="1">
    <source>
        <dbReference type="ARBA" id="ARBA00023054"/>
    </source>
</evidence>
<sequence length="80" mass="9272">MDAIKKKMLAMKMEKENALDRAEQVEQKLRDCEAQKSKVEEDLNNLQKKFAILENDFDSVNEQLIEANTKLEASEKKNAE</sequence>
<keyword evidence="1 2" id="KW-0175">Coiled coil</keyword>
<accession>A0A8S3YCQ3</accession>
<protein>
    <recommendedName>
        <fullName evidence="5">Tropomyosin</fullName>
    </recommendedName>
</protein>
<evidence type="ECO:0000256" key="2">
    <source>
        <dbReference type="SAM" id="Coils"/>
    </source>
</evidence>
<dbReference type="Gene3D" id="1.20.5.340">
    <property type="match status" value="1"/>
</dbReference>
<dbReference type="AlphaFoldDB" id="A0A8S3YCQ3"/>
<keyword evidence="4" id="KW-1185">Reference proteome</keyword>
<organism evidence="3 4">
    <name type="scientific">Candidula unifasciata</name>
    <dbReference type="NCBI Taxonomy" id="100452"/>
    <lineage>
        <taxon>Eukaryota</taxon>
        <taxon>Metazoa</taxon>
        <taxon>Spiralia</taxon>
        <taxon>Lophotrochozoa</taxon>
        <taxon>Mollusca</taxon>
        <taxon>Gastropoda</taxon>
        <taxon>Heterobranchia</taxon>
        <taxon>Euthyneura</taxon>
        <taxon>Panpulmonata</taxon>
        <taxon>Eupulmonata</taxon>
        <taxon>Stylommatophora</taxon>
        <taxon>Helicina</taxon>
        <taxon>Helicoidea</taxon>
        <taxon>Geomitridae</taxon>
        <taxon>Candidula</taxon>
    </lineage>
</organism>